<evidence type="ECO:0000313" key="2">
    <source>
        <dbReference type="Proteomes" id="UP000236630"/>
    </source>
</evidence>
<dbReference type="EMBL" id="BDQV01000966">
    <property type="protein sequence ID" value="GAY68735.1"/>
    <property type="molecule type" value="Genomic_DNA"/>
</dbReference>
<dbReference type="Proteomes" id="UP000236630">
    <property type="component" value="Unassembled WGS sequence"/>
</dbReference>
<evidence type="ECO:0000313" key="1">
    <source>
        <dbReference type="EMBL" id="GAY68735.1"/>
    </source>
</evidence>
<sequence length="102" mass="11331">MERVKIPIWISRGSNDHPDEGWDPKAIPIIKGISFVNVVSVNTTKAPAFTVRFSLCPGPSYKTKAHLGVLFLEFSGSDLNFGVQMNCILGMETAFSKLRLQY</sequence>
<organism evidence="1 2">
    <name type="scientific">Citrus unshiu</name>
    <name type="common">Satsuma mandarin</name>
    <name type="synonym">Citrus nobilis var. unshiu</name>
    <dbReference type="NCBI Taxonomy" id="55188"/>
    <lineage>
        <taxon>Eukaryota</taxon>
        <taxon>Viridiplantae</taxon>
        <taxon>Streptophyta</taxon>
        <taxon>Embryophyta</taxon>
        <taxon>Tracheophyta</taxon>
        <taxon>Spermatophyta</taxon>
        <taxon>Magnoliopsida</taxon>
        <taxon>eudicotyledons</taxon>
        <taxon>Gunneridae</taxon>
        <taxon>Pentapetalae</taxon>
        <taxon>rosids</taxon>
        <taxon>malvids</taxon>
        <taxon>Sapindales</taxon>
        <taxon>Rutaceae</taxon>
        <taxon>Aurantioideae</taxon>
        <taxon>Citrus</taxon>
    </lineage>
</organism>
<name>A0A2H5QWQ3_CITUN</name>
<gene>
    <name evidence="1" type="ORF">CUMW_266460</name>
</gene>
<dbReference type="AlphaFoldDB" id="A0A2H5QWQ3"/>
<comment type="caution">
    <text evidence="1">The sequence shown here is derived from an EMBL/GenBank/DDBJ whole genome shotgun (WGS) entry which is preliminary data.</text>
</comment>
<dbReference type="STRING" id="55188.A0A2H5QWQ3"/>
<keyword evidence="2" id="KW-1185">Reference proteome</keyword>
<protein>
    <submittedName>
        <fullName evidence="1">Uncharacterized protein</fullName>
    </submittedName>
</protein>
<proteinExistence type="predicted"/>
<reference evidence="1 2" key="1">
    <citation type="journal article" date="2017" name="Front. Genet.">
        <title>Draft sequencing of the heterozygous diploid genome of Satsuma (Citrus unshiu Marc.) using a hybrid assembly approach.</title>
        <authorList>
            <person name="Shimizu T."/>
            <person name="Tanizawa Y."/>
            <person name="Mochizuki T."/>
            <person name="Nagasaki H."/>
            <person name="Yoshioka T."/>
            <person name="Toyoda A."/>
            <person name="Fujiyama A."/>
            <person name="Kaminuma E."/>
            <person name="Nakamura Y."/>
        </authorList>
    </citation>
    <scope>NUCLEOTIDE SEQUENCE [LARGE SCALE GENOMIC DNA]</scope>
    <source>
        <strain evidence="2">cv. Miyagawa wase</strain>
    </source>
</reference>
<accession>A0A2H5QWQ3</accession>